<keyword evidence="2" id="KW-0808">Transferase</keyword>
<keyword evidence="4 6" id="KW-1133">Transmembrane helix</keyword>
<name>A0ABY9JRW0_9BACI</name>
<reference evidence="7 8" key="1">
    <citation type="submission" date="2023-06" db="EMBL/GenBank/DDBJ databases">
        <title>Five Gram-positive bacteria isolated from mangrove sediments in Shenzhen, Guangdong, China.</title>
        <authorList>
            <person name="Yu S."/>
            <person name="Zheng W."/>
            <person name="Huang Y."/>
        </authorList>
    </citation>
    <scope>NUCLEOTIDE SEQUENCE [LARGE SCALE GENOMIC DNA]</scope>
    <source>
        <strain evidence="7 8">SaN35-3</strain>
    </source>
</reference>
<feature type="transmembrane region" description="Helical" evidence="6">
    <location>
        <begin position="21"/>
        <end position="40"/>
    </location>
</feature>
<evidence type="ECO:0000256" key="3">
    <source>
        <dbReference type="ARBA" id="ARBA00022692"/>
    </source>
</evidence>
<keyword evidence="3 6" id="KW-0812">Transmembrane</keyword>
<evidence type="ECO:0000256" key="2">
    <source>
        <dbReference type="ARBA" id="ARBA00022679"/>
    </source>
</evidence>
<dbReference type="InterPro" id="IPR000715">
    <property type="entry name" value="Glycosyl_transferase_4"/>
</dbReference>
<protein>
    <submittedName>
        <fullName evidence="7">Uncharacterized protein</fullName>
    </submittedName>
</protein>
<dbReference type="EMBL" id="CP129013">
    <property type="protein sequence ID" value="WLR41549.1"/>
    <property type="molecule type" value="Genomic_DNA"/>
</dbReference>
<keyword evidence="8" id="KW-1185">Reference proteome</keyword>
<evidence type="ECO:0000256" key="1">
    <source>
        <dbReference type="ARBA" id="ARBA00004141"/>
    </source>
</evidence>
<evidence type="ECO:0000313" key="7">
    <source>
        <dbReference type="EMBL" id="WLR41549.1"/>
    </source>
</evidence>
<evidence type="ECO:0000256" key="6">
    <source>
        <dbReference type="SAM" id="Phobius"/>
    </source>
</evidence>
<gene>
    <name evidence="7" type="ORF">LC087_11690</name>
</gene>
<comment type="subcellular location">
    <subcellularLocation>
        <location evidence="1">Membrane</location>
        <topology evidence="1">Multi-pass membrane protein</topology>
    </subcellularLocation>
</comment>
<sequence length="64" mass="7249">MVGLIDDKYTISAKAKFLGQIIAACFVVFSGFTIEFVTLPFSSEKIYLGIFSYILAVFLDCRYY</sequence>
<evidence type="ECO:0000313" key="8">
    <source>
        <dbReference type="Proteomes" id="UP001197974"/>
    </source>
</evidence>
<proteinExistence type="predicted"/>
<dbReference type="RefSeq" id="WP_306019594.1">
    <property type="nucleotide sequence ID" value="NZ_CP129013.1"/>
</dbReference>
<evidence type="ECO:0000256" key="4">
    <source>
        <dbReference type="ARBA" id="ARBA00022989"/>
    </source>
</evidence>
<dbReference type="Pfam" id="PF00953">
    <property type="entry name" value="Glycos_transf_4"/>
    <property type="match status" value="1"/>
</dbReference>
<keyword evidence="5 6" id="KW-0472">Membrane</keyword>
<accession>A0ABY9JRW0</accession>
<dbReference type="Proteomes" id="UP001197974">
    <property type="component" value="Chromosome"/>
</dbReference>
<organism evidence="7 8">
    <name type="scientific">Bacillus carboniphilus</name>
    <dbReference type="NCBI Taxonomy" id="86663"/>
    <lineage>
        <taxon>Bacteria</taxon>
        <taxon>Bacillati</taxon>
        <taxon>Bacillota</taxon>
        <taxon>Bacilli</taxon>
        <taxon>Bacillales</taxon>
        <taxon>Bacillaceae</taxon>
        <taxon>Bacillus</taxon>
    </lineage>
</organism>
<evidence type="ECO:0000256" key="5">
    <source>
        <dbReference type="ARBA" id="ARBA00023136"/>
    </source>
</evidence>